<evidence type="ECO:0000259" key="2">
    <source>
        <dbReference type="Pfam" id="PF16963"/>
    </source>
</evidence>
<dbReference type="Gene3D" id="3.30.70.2880">
    <property type="match status" value="1"/>
</dbReference>
<dbReference type="InterPro" id="IPR029016">
    <property type="entry name" value="GAF-like_dom_sf"/>
</dbReference>
<feature type="transmembrane region" description="Helical" evidence="1">
    <location>
        <begin position="97"/>
        <end position="117"/>
    </location>
</feature>
<dbReference type="AlphaFoldDB" id="A0A3B1BCY9"/>
<keyword evidence="1" id="KW-0812">Transmembrane</keyword>
<name>A0A3B1BCY9_9ZZZZ</name>
<feature type="domain" description="PelD GGDEF" evidence="2">
    <location>
        <begin position="332"/>
        <end position="444"/>
    </location>
</feature>
<feature type="transmembrane region" description="Helical" evidence="1">
    <location>
        <begin position="59"/>
        <end position="85"/>
    </location>
</feature>
<organism evidence="3">
    <name type="scientific">hydrothermal vent metagenome</name>
    <dbReference type="NCBI Taxonomy" id="652676"/>
    <lineage>
        <taxon>unclassified sequences</taxon>
        <taxon>metagenomes</taxon>
        <taxon>ecological metagenomes</taxon>
    </lineage>
</organism>
<dbReference type="InterPro" id="IPR031583">
    <property type="entry name" value="PelD_GGDEF"/>
</dbReference>
<dbReference type="SUPFAM" id="SSF55781">
    <property type="entry name" value="GAF domain-like"/>
    <property type="match status" value="1"/>
</dbReference>
<feature type="transmembrane region" description="Helical" evidence="1">
    <location>
        <begin position="21"/>
        <end position="39"/>
    </location>
</feature>
<keyword evidence="1" id="KW-0472">Membrane</keyword>
<evidence type="ECO:0000256" key="1">
    <source>
        <dbReference type="SAM" id="Phobius"/>
    </source>
</evidence>
<accession>A0A3B1BCY9</accession>
<evidence type="ECO:0000313" key="3">
    <source>
        <dbReference type="EMBL" id="VAX12221.1"/>
    </source>
</evidence>
<keyword evidence="1" id="KW-1133">Transmembrane helix</keyword>
<protein>
    <submittedName>
        <fullName evidence="3">Extracellular Matrix protein PelD</fullName>
    </submittedName>
</protein>
<gene>
    <name evidence="3" type="ORF">MNBD_GAMMA24-1390</name>
</gene>
<dbReference type="Pfam" id="PF16963">
    <property type="entry name" value="PelD_GGDEF"/>
    <property type="match status" value="1"/>
</dbReference>
<dbReference type="InterPro" id="IPR038367">
    <property type="entry name" value="PelD_GGDEF_sf"/>
</dbReference>
<dbReference type="Gene3D" id="3.30.450.40">
    <property type="match status" value="1"/>
</dbReference>
<dbReference type="EMBL" id="UOFZ01000025">
    <property type="protein sequence ID" value="VAX12221.1"/>
    <property type="molecule type" value="Genomic_DNA"/>
</dbReference>
<proteinExistence type="predicted"/>
<sequence>MEPLIYRNRLEKLKQKPGWHAWFEMFLITLITLGLSAWSRPDDPFFIQSPFPWPLLGPVIVGLRYGFFFGFISDLVVLAVLALSLRLEWVKLPVFPYDYAIGLTAVAMLVGEFRDVWRRRIERLQESNDYRQIRLNEFTHNYHLLKVSHDRLEQQVAGSGRSLREGLRFIRTKLSAGHIDGLDTDIAQTLLAMMVEYGNLQKAALFASQTDKDKHPTDLLMTLPQAQLGISDPLRHNDPLIRHCIKTRKLVSIHPEQFSNEDTDSEHSQLLACVPLIDAENQLWAVIAIEMMPFFSFQKKTLRLLAILAGHMADLLNTHSVISSIADEDFASLAMNLKRAMYDQIEFSIPSVLLVFDVNTAEDGGQQFIELIQRMQRGLDIIVHNLREQQHQLIILLPLTDELGLAGYRQRLENLLKSDYGVNLATLPVKTAQHQLQEQSSLDQFITQRIWDGDRLAHYSSHSI</sequence>
<reference evidence="3" key="1">
    <citation type="submission" date="2018-06" db="EMBL/GenBank/DDBJ databases">
        <authorList>
            <person name="Zhirakovskaya E."/>
        </authorList>
    </citation>
    <scope>NUCLEOTIDE SEQUENCE</scope>
</reference>